<gene>
    <name evidence="1" type="ORF">COV91_01130</name>
</gene>
<dbReference type="EMBL" id="PCVG01000015">
    <property type="protein sequence ID" value="PIQ68982.1"/>
    <property type="molecule type" value="Genomic_DNA"/>
</dbReference>
<protein>
    <submittedName>
        <fullName evidence="1">Uncharacterized protein</fullName>
    </submittedName>
</protein>
<evidence type="ECO:0000313" key="1">
    <source>
        <dbReference type="EMBL" id="PIQ68982.1"/>
    </source>
</evidence>
<dbReference type="Proteomes" id="UP000229342">
    <property type="component" value="Unassembled WGS sequence"/>
</dbReference>
<name>A0A2H0KCK9_9BACT</name>
<sequence length="107" mass="12438">MKKGLRVSFVEHFAGHSQARRLWNSLPEEVKKDDERMPHVVLYDDPRVAESHFKEAKPGDTILGDQHTLRIVIVVSSWCTKLPRGLFWINSDKKVFLDLVRTLRVSE</sequence>
<proteinExistence type="predicted"/>
<dbReference type="AlphaFoldDB" id="A0A2H0KCK9"/>
<organism evidence="1 2">
    <name type="scientific">Candidatus Taylorbacteria bacterium CG11_big_fil_rev_8_21_14_0_20_46_11</name>
    <dbReference type="NCBI Taxonomy" id="1975025"/>
    <lineage>
        <taxon>Bacteria</taxon>
        <taxon>Candidatus Tayloriibacteriota</taxon>
    </lineage>
</organism>
<evidence type="ECO:0000313" key="2">
    <source>
        <dbReference type="Proteomes" id="UP000229342"/>
    </source>
</evidence>
<accession>A0A2H0KCK9</accession>
<reference evidence="1 2" key="1">
    <citation type="submission" date="2017-09" db="EMBL/GenBank/DDBJ databases">
        <title>Depth-based differentiation of microbial function through sediment-hosted aquifers and enrichment of novel symbionts in the deep terrestrial subsurface.</title>
        <authorList>
            <person name="Probst A.J."/>
            <person name="Ladd B."/>
            <person name="Jarett J.K."/>
            <person name="Geller-Mcgrath D.E."/>
            <person name="Sieber C.M."/>
            <person name="Emerson J.B."/>
            <person name="Anantharaman K."/>
            <person name="Thomas B.C."/>
            <person name="Malmstrom R."/>
            <person name="Stieglmeier M."/>
            <person name="Klingl A."/>
            <person name="Woyke T."/>
            <person name="Ryan C.M."/>
            <person name="Banfield J.F."/>
        </authorList>
    </citation>
    <scope>NUCLEOTIDE SEQUENCE [LARGE SCALE GENOMIC DNA]</scope>
    <source>
        <strain evidence="1">CG11_big_fil_rev_8_21_14_0_20_46_11</strain>
    </source>
</reference>
<comment type="caution">
    <text evidence="1">The sequence shown here is derived from an EMBL/GenBank/DDBJ whole genome shotgun (WGS) entry which is preliminary data.</text>
</comment>